<gene>
    <name evidence="8" type="ORF">HND93_29180</name>
</gene>
<proteinExistence type="predicted"/>
<feature type="domain" description="OmpA-like" evidence="7">
    <location>
        <begin position="129"/>
        <end position="243"/>
    </location>
</feature>
<dbReference type="Pfam" id="PF00691">
    <property type="entry name" value="OmpA"/>
    <property type="match status" value="1"/>
</dbReference>
<evidence type="ECO:0000313" key="9">
    <source>
        <dbReference type="Proteomes" id="UP000584642"/>
    </source>
</evidence>
<dbReference type="PROSITE" id="PS51123">
    <property type="entry name" value="OMPA_2"/>
    <property type="match status" value="1"/>
</dbReference>
<protein>
    <submittedName>
        <fullName evidence="8">OmpA family protein</fullName>
    </submittedName>
</protein>
<feature type="signal peptide" evidence="6">
    <location>
        <begin position="1"/>
        <end position="36"/>
    </location>
</feature>
<keyword evidence="6" id="KW-0732">Signal</keyword>
<dbReference type="PRINTS" id="PR01021">
    <property type="entry name" value="OMPADOMAIN"/>
</dbReference>
<name>A0ABX2TL26_9PROT</name>
<feature type="compositionally biased region" description="Pro residues" evidence="5">
    <location>
        <begin position="97"/>
        <end position="111"/>
    </location>
</feature>
<evidence type="ECO:0000256" key="3">
    <source>
        <dbReference type="ARBA" id="ARBA00023237"/>
    </source>
</evidence>
<evidence type="ECO:0000256" key="4">
    <source>
        <dbReference type="PROSITE-ProRule" id="PRU00473"/>
    </source>
</evidence>
<evidence type="ECO:0000256" key="2">
    <source>
        <dbReference type="ARBA" id="ARBA00023136"/>
    </source>
</evidence>
<dbReference type="InterPro" id="IPR006664">
    <property type="entry name" value="OMP_bac"/>
</dbReference>
<dbReference type="PANTHER" id="PTHR30329">
    <property type="entry name" value="STATOR ELEMENT OF FLAGELLAR MOTOR COMPLEX"/>
    <property type="match status" value="1"/>
</dbReference>
<accession>A0ABX2TL26</accession>
<dbReference type="PANTHER" id="PTHR30329:SF21">
    <property type="entry name" value="LIPOPROTEIN YIAD-RELATED"/>
    <property type="match status" value="1"/>
</dbReference>
<dbReference type="InterPro" id="IPR050330">
    <property type="entry name" value="Bact_OuterMem_StrucFunc"/>
</dbReference>
<keyword evidence="9" id="KW-1185">Reference proteome</keyword>
<keyword evidence="3" id="KW-0998">Cell outer membrane</keyword>
<comment type="caution">
    <text evidence="8">The sequence shown here is derived from an EMBL/GenBank/DDBJ whole genome shotgun (WGS) entry which is preliminary data.</text>
</comment>
<evidence type="ECO:0000256" key="5">
    <source>
        <dbReference type="SAM" id="MobiDB-lite"/>
    </source>
</evidence>
<organism evidence="8 9">
    <name type="scientific">Azospirillum oleiclasticum</name>
    <dbReference type="NCBI Taxonomy" id="2735135"/>
    <lineage>
        <taxon>Bacteria</taxon>
        <taxon>Pseudomonadati</taxon>
        <taxon>Pseudomonadota</taxon>
        <taxon>Alphaproteobacteria</taxon>
        <taxon>Rhodospirillales</taxon>
        <taxon>Azospirillaceae</taxon>
        <taxon>Azospirillum</taxon>
    </lineage>
</organism>
<feature type="chain" id="PRO_5047386978" evidence="6">
    <location>
        <begin position="37"/>
        <end position="243"/>
    </location>
</feature>
<evidence type="ECO:0000313" key="8">
    <source>
        <dbReference type="EMBL" id="NYZ23793.1"/>
    </source>
</evidence>
<dbReference type="SUPFAM" id="SSF103088">
    <property type="entry name" value="OmpA-like"/>
    <property type="match status" value="1"/>
</dbReference>
<dbReference type="EMBL" id="JABFDB010000031">
    <property type="protein sequence ID" value="NYZ23793.1"/>
    <property type="molecule type" value="Genomic_DNA"/>
</dbReference>
<dbReference type="InterPro" id="IPR036737">
    <property type="entry name" value="OmpA-like_sf"/>
</dbReference>
<comment type="subcellular location">
    <subcellularLocation>
        <location evidence="1">Cell outer membrane</location>
    </subcellularLocation>
</comment>
<evidence type="ECO:0000256" key="1">
    <source>
        <dbReference type="ARBA" id="ARBA00004442"/>
    </source>
</evidence>
<dbReference type="Gene3D" id="3.30.1330.60">
    <property type="entry name" value="OmpA-like domain"/>
    <property type="match status" value="1"/>
</dbReference>
<sequence length="243" mass="26132">MHETMSGSSRLRICRLVVTCAIAAGAIAAGPSRAQAQSGEVFGETVYFQKSPGVQALVSDWTGETQTIRWFGKTPVAALAEKELVVRGGLNILPTNPSQPEPRPAVPTPPHPVRHDSVQRPAHAGCGNKPAAGKKYGFAIEFEFAKSDIRPDGARMLDDIGQALAAAPNVRMIIAGHTDSVGGPDYNCALSRLRAEATKAYLIDRFGIGGDRLEVRWYGMSDPLQGLPESDGRNRRVDFQKVN</sequence>
<evidence type="ECO:0000256" key="6">
    <source>
        <dbReference type="SAM" id="SignalP"/>
    </source>
</evidence>
<reference evidence="8 9" key="1">
    <citation type="submission" date="2020-05" db="EMBL/GenBank/DDBJ databases">
        <title>Azospirillum oleiclasticum sp. nov, a nitrogen-fixing and heavy crude oil-emulsifying bacterium isolated from the crude oil of Yumen Oilfield.</title>
        <authorList>
            <person name="Wu D."/>
            <person name="Cai M."/>
            <person name="Zhang X."/>
        </authorList>
    </citation>
    <scope>NUCLEOTIDE SEQUENCE [LARGE SCALE GENOMIC DNA]</scope>
    <source>
        <strain evidence="8 9">ROY-1-1-2</strain>
    </source>
</reference>
<dbReference type="CDD" id="cd07185">
    <property type="entry name" value="OmpA_C-like"/>
    <property type="match status" value="1"/>
</dbReference>
<dbReference type="RefSeq" id="WP_180285564.1">
    <property type="nucleotide sequence ID" value="NZ_JABFDB010000031.1"/>
</dbReference>
<dbReference type="Proteomes" id="UP000584642">
    <property type="component" value="Unassembled WGS sequence"/>
</dbReference>
<feature type="region of interest" description="Disordered" evidence="5">
    <location>
        <begin position="93"/>
        <end position="122"/>
    </location>
</feature>
<evidence type="ECO:0000259" key="7">
    <source>
        <dbReference type="PROSITE" id="PS51123"/>
    </source>
</evidence>
<keyword evidence="2 4" id="KW-0472">Membrane</keyword>
<dbReference type="InterPro" id="IPR006665">
    <property type="entry name" value="OmpA-like"/>
</dbReference>